<keyword evidence="11" id="KW-1185">Reference proteome</keyword>
<dbReference type="PANTHER" id="PTHR19302">
    <property type="entry name" value="GAMMA TUBULIN COMPLEX PROTEIN"/>
    <property type="match status" value="1"/>
</dbReference>
<protein>
    <recommendedName>
        <fullName evidence="5">Spindle pole body component</fullName>
    </recommendedName>
</protein>
<evidence type="ECO:0000256" key="4">
    <source>
        <dbReference type="ARBA" id="ARBA00023212"/>
    </source>
</evidence>
<dbReference type="Proteomes" id="UP001149163">
    <property type="component" value="Unassembled WGS sequence"/>
</dbReference>
<feature type="region of interest" description="Disordered" evidence="6">
    <location>
        <begin position="157"/>
        <end position="181"/>
    </location>
</feature>
<accession>A0A9W9IK90</accession>
<dbReference type="EMBL" id="JAPQKN010000001">
    <property type="protein sequence ID" value="KAJ5177205.1"/>
    <property type="molecule type" value="Genomic_DNA"/>
</dbReference>
<evidence type="ECO:0000259" key="9">
    <source>
        <dbReference type="Pfam" id="PF17681"/>
    </source>
</evidence>
<reference evidence="10" key="1">
    <citation type="submission" date="2022-11" db="EMBL/GenBank/DDBJ databases">
        <authorList>
            <person name="Petersen C."/>
        </authorList>
    </citation>
    <scope>NUCLEOTIDE SEQUENCE</scope>
    <source>
        <strain evidence="10">IBT 26290</strain>
    </source>
</reference>
<gene>
    <name evidence="10" type="ORF">N7482_003082</name>
</gene>
<dbReference type="CDD" id="cd22572">
    <property type="entry name" value="GCP5_NTD"/>
    <property type="match status" value="1"/>
</dbReference>
<keyword evidence="3 5" id="KW-0493">Microtubule</keyword>
<proteinExistence type="inferred from homology"/>
<feature type="region of interest" description="Disordered" evidence="6">
    <location>
        <begin position="798"/>
        <end position="817"/>
    </location>
</feature>
<dbReference type="GO" id="GO:0000278">
    <property type="term" value="P:mitotic cell cycle"/>
    <property type="evidence" value="ECO:0007669"/>
    <property type="project" value="TreeGrafter"/>
</dbReference>
<evidence type="ECO:0000256" key="3">
    <source>
        <dbReference type="ARBA" id="ARBA00022701"/>
    </source>
</evidence>
<dbReference type="InterPro" id="IPR040457">
    <property type="entry name" value="GCP_C"/>
</dbReference>
<dbReference type="InterPro" id="IPR059169">
    <property type="entry name" value="GCP5_N_ext"/>
</dbReference>
<dbReference type="GO" id="GO:0000922">
    <property type="term" value="C:spindle pole"/>
    <property type="evidence" value="ECO:0007669"/>
    <property type="project" value="InterPro"/>
</dbReference>
<evidence type="ECO:0000313" key="11">
    <source>
        <dbReference type="Proteomes" id="UP001149163"/>
    </source>
</evidence>
<dbReference type="GO" id="GO:0000930">
    <property type="term" value="C:gamma-tubulin complex"/>
    <property type="evidence" value="ECO:0007669"/>
    <property type="project" value="UniProtKB-ARBA"/>
</dbReference>
<evidence type="ECO:0000259" key="8">
    <source>
        <dbReference type="Pfam" id="PF14609"/>
    </source>
</evidence>
<comment type="similarity">
    <text evidence="1 5">Belongs to the TUBGCP family.</text>
</comment>
<keyword evidence="4 5" id="KW-0206">Cytoskeleton</keyword>
<evidence type="ECO:0000256" key="5">
    <source>
        <dbReference type="RuleBase" id="RU363050"/>
    </source>
</evidence>
<evidence type="ECO:0000313" key="10">
    <source>
        <dbReference type="EMBL" id="KAJ5177205.1"/>
    </source>
</evidence>
<dbReference type="Gene3D" id="1.20.120.1900">
    <property type="entry name" value="Gamma-tubulin complex, C-terminal domain"/>
    <property type="match status" value="1"/>
</dbReference>
<sequence length="879" mass="99339">MVLAALGSAIDELITTVAKLTPEQKQSPRVQSLKRRVEAALRPGTHGRINQFAVARQLEGLQEKFQVLDREELAVALRSRLAELEGYPNAWHPEILSLLVQLSDRPAQLSKIDRLETPVNSNLAGDESLSCAELDLHGAAFSDQDIWDPVDFGPGSSDDDISSVTSGVSIPRVKPQTPSTPEQEYVIPDDVFVSGEEEKLIASLEKAQFWKPENHPHIPRGKEEASCVISELQLTRETIFMLQGLPTSIFWRLDNCIEIDRRYTLAHASHTALSSLLKYFTEVGTNIDTLRRFSGSPQSIPYMQTFCRGIEERLREFDGFLSQIQCNYLSAGSIISLLQLMDDVRQRSHHLVLLSDLIYKLEPHSTDQPMRCLNLLYNSVCMMEALGDESASRALGKLFCTCFKTYTRSIQLWMETGQVDPFDTAFFVKLNSENGDLRRLWHDWYVLDEGIQRQNIPQFLEPGVHKVFTIGKSMVFLCNLNALPDRPETFTRVDAIFDDVYSESTFTSSLPFSALVESAFDRLVDVNHSAIAGLLRTELDEQCGLWRYLTVLQHVYLGQDLSILGIIDAKIFELMDRGRSWDDKFLLTELTRSAFSAMPTMDLSRLVVRSDGSSSSDPQNLTRTVTVLGTISIDYVLPWPIANIITQDAIHSYRRVSTFLMQIRRAKYAIVRQHMRDGYSAVADDRDRTLVHGLHHSLLWFLDTIYAHLTYLVISTANQSLHQALSSADDVDAIIAAHQSYMSSLEDQCFLSENLSPIHDAIINLLDLCIHFADLQTVHAAEEGVFEQGDASILNTLRRKKNGGDNSDSDSDDNDDFEHEQTLTISFRDSPYDRQMQNVKHQFDHLMSFVADGLKGVARADGLPSWNILADRLEWRKGW</sequence>
<feature type="domain" description="Gamma tubulin complex component C-terminal" evidence="7">
    <location>
        <begin position="620"/>
        <end position="861"/>
    </location>
</feature>
<dbReference type="InterPro" id="IPR007259">
    <property type="entry name" value="GCP"/>
</dbReference>
<organism evidence="10 11">
    <name type="scientific">Penicillium canariense</name>
    <dbReference type="NCBI Taxonomy" id="189055"/>
    <lineage>
        <taxon>Eukaryota</taxon>
        <taxon>Fungi</taxon>
        <taxon>Dikarya</taxon>
        <taxon>Ascomycota</taxon>
        <taxon>Pezizomycotina</taxon>
        <taxon>Eurotiomycetes</taxon>
        <taxon>Eurotiomycetidae</taxon>
        <taxon>Eurotiales</taxon>
        <taxon>Aspergillaceae</taxon>
        <taxon>Penicillium</taxon>
    </lineage>
</organism>
<dbReference type="InterPro" id="IPR041470">
    <property type="entry name" value="GCP_N"/>
</dbReference>
<comment type="caution">
    <text evidence="10">The sequence shown here is derived from an EMBL/GenBank/DDBJ whole genome shotgun (WGS) entry which is preliminary data.</text>
</comment>
<keyword evidence="2 5" id="KW-0963">Cytoplasm</keyword>
<dbReference type="GO" id="GO:0043015">
    <property type="term" value="F:gamma-tubulin binding"/>
    <property type="evidence" value="ECO:0007669"/>
    <property type="project" value="InterPro"/>
</dbReference>
<dbReference type="GO" id="GO:0007020">
    <property type="term" value="P:microtubule nucleation"/>
    <property type="evidence" value="ECO:0007669"/>
    <property type="project" value="InterPro"/>
</dbReference>
<feature type="domain" description="Gamma-Tubulin ring complex non-core subunit mod21 N-terminal" evidence="8">
    <location>
        <begin position="67"/>
        <end position="160"/>
    </location>
</feature>
<evidence type="ECO:0000256" key="6">
    <source>
        <dbReference type="SAM" id="MobiDB-lite"/>
    </source>
</evidence>
<dbReference type="GO" id="GO:0031122">
    <property type="term" value="P:cytoplasmic microtubule organization"/>
    <property type="evidence" value="ECO:0007669"/>
    <property type="project" value="TreeGrafter"/>
</dbReference>
<dbReference type="RefSeq" id="XP_056548813.1">
    <property type="nucleotide sequence ID" value="XM_056685207.1"/>
</dbReference>
<dbReference type="Pfam" id="PF17681">
    <property type="entry name" value="GCP_N_terminal"/>
    <property type="match status" value="1"/>
</dbReference>
<dbReference type="Pfam" id="PF14609">
    <property type="entry name" value="GCP5-Mod21_N"/>
    <property type="match status" value="1"/>
</dbReference>
<dbReference type="InterPro" id="IPR042241">
    <property type="entry name" value="GCP_C_sf"/>
</dbReference>
<dbReference type="PANTHER" id="PTHR19302:SF33">
    <property type="entry name" value="GAMMA-TUBULIN COMPLEX COMPONENT 5"/>
    <property type="match status" value="1"/>
</dbReference>
<dbReference type="GeneID" id="81424383"/>
<dbReference type="AlphaFoldDB" id="A0A9W9IK90"/>
<dbReference type="OrthoDB" id="66546at2759"/>
<dbReference type="GO" id="GO:0051225">
    <property type="term" value="P:spindle assembly"/>
    <property type="evidence" value="ECO:0007669"/>
    <property type="project" value="TreeGrafter"/>
</dbReference>
<evidence type="ECO:0000256" key="1">
    <source>
        <dbReference type="ARBA" id="ARBA00010337"/>
    </source>
</evidence>
<feature type="domain" description="Gamma tubulin complex component protein N-terminal" evidence="9">
    <location>
        <begin position="236"/>
        <end position="492"/>
    </location>
</feature>
<evidence type="ECO:0000256" key="2">
    <source>
        <dbReference type="ARBA" id="ARBA00022490"/>
    </source>
</evidence>
<dbReference type="Pfam" id="PF04130">
    <property type="entry name" value="GCP_C_terminal"/>
    <property type="match status" value="1"/>
</dbReference>
<evidence type="ECO:0000259" key="7">
    <source>
        <dbReference type="Pfam" id="PF04130"/>
    </source>
</evidence>
<dbReference type="GO" id="GO:0051011">
    <property type="term" value="F:microtubule minus-end binding"/>
    <property type="evidence" value="ECO:0007669"/>
    <property type="project" value="TreeGrafter"/>
</dbReference>
<name>A0A9W9IK90_9EURO</name>
<dbReference type="GO" id="GO:0005874">
    <property type="term" value="C:microtubule"/>
    <property type="evidence" value="ECO:0007669"/>
    <property type="project" value="UniProtKB-KW"/>
</dbReference>
<comment type="subcellular location">
    <subcellularLocation>
        <location evidence="5">Cytoplasm</location>
        <location evidence="5">Cytoskeleton</location>
        <location evidence="5">Microtubule organizing center</location>
    </subcellularLocation>
</comment>
<feature type="compositionally biased region" description="Acidic residues" evidence="6">
    <location>
        <begin position="807"/>
        <end position="817"/>
    </location>
</feature>
<dbReference type="InterPro" id="IPR032797">
    <property type="entry name" value="Mod21_N"/>
</dbReference>
<dbReference type="GO" id="GO:0051321">
    <property type="term" value="P:meiotic cell cycle"/>
    <property type="evidence" value="ECO:0007669"/>
    <property type="project" value="TreeGrafter"/>
</dbReference>
<dbReference type="GO" id="GO:0005816">
    <property type="term" value="C:spindle pole body"/>
    <property type="evidence" value="ECO:0007669"/>
    <property type="project" value="UniProtKB-ARBA"/>
</dbReference>
<reference evidence="10" key="2">
    <citation type="journal article" date="2023" name="IMA Fungus">
        <title>Comparative genomic study of the Penicillium genus elucidates a diverse pangenome and 15 lateral gene transfer events.</title>
        <authorList>
            <person name="Petersen C."/>
            <person name="Sorensen T."/>
            <person name="Nielsen M.R."/>
            <person name="Sondergaard T.E."/>
            <person name="Sorensen J.L."/>
            <person name="Fitzpatrick D.A."/>
            <person name="Frisvad J.C."/>
            <person name="Nielsen K.L."/>
        </authorList>
    </citation>
    <scope>NUCLEOTIDE SEQUENCE</scope>
    <source>
        <strain evidence="10">IBT 26290</strain>
    </source>
</reference>